<feature type="domain" description="ABC transmembrane type-1" evidence="11">
    <location>
        <begin position="101"/>
        <end position="390"/>
    </location>
</feature>
<keyword evidence="5" id="KW-0547">Nucleotide-binding</keyword>
<proteinExistence type="predicted"/>
<feature type="transmembrane region" description="Helical" evidence="9">
    <location>
        <begin position="1003"/>
        <end position="1024"/>
    </location>
</feature>
<dbReference type="PROSITE" id="PS50893">
    <property type="entry name" value="ABC_TRANSPORTER_2"/>
    <property type="match status" value="2"/>
</dbReference>
<dbReference type="InterPro" id="IPR050173">
    <property type="entry name" value="ABC_transporter_C-like"/>
</dbReference>
<dbReference type="CDD" id="cd03244">
    <property type="entry name" value="ABCC_MRP_domain2"/>
    <property type="match status" value="1"/>
</dbReference>
<feature type="transmembrane region" description="Helical" evidence="9">
    <location>
        <begin position="793"/>
        <end position="813"/>
    </location>
</feature>
<evidence type="ECO:0000256" key="3">
    <source>
        <dbReference type="ARBA" id="ARBA00022692"/>
    </source>
</evidence>
<dbReference type="InterPro" id="IPR036640">
    <property type="entry name" value="ABC1_TM_sf"/>
</dbReference>
<gene>
    <name evidence="12" type="ORF">THASP1DRAFT_14193</name>
</gene>
<feature type="domain" description="ABC transporter" evidence="10">
    <location>
        <begin position="1064"/>
        <end position="1303"/>
    </location>
</feature>
<dbReference type="InterPro" id="IPR027417">
    <property type="entry name" value="P-loop_NTPase"/>
</dbReference>
<keyword evidence="3 9" id="KW-0812">Transmembrane</keyword>
<evidence type="ECO:0000313" key="12">
    <source>
        <dbReference type="EMBL" id="RKP09485.1"/>
    </source>
</evidence>
<keyword evidence="8 9" id="KW-0472">Membrane</keyword>
<dbReference type="InterPro" id="IPR017871">
    <property type="entry name" value="ABC_transporter-like_CS"/>
</dbReference>
<dbReference type="InterPro" id="IPR003593">
    <property type="entry name" value="AAA+_ATPase"/>
</dbReference>
<evidence type="ECO:0000259" key="11">
    <source>
        <dbReference type="PROSITE" id="PS50929"/>
    </source>
</evidence>
<dbReference type="FunFam" id="3.40.50.300:FF:000565">
    <property type="entry name" value="ABC bile acid transporter"/>
    <property type="match status" value="1"/>
</dbReference>
<keyword evidence="4" id="KW-0677">Repeat</keyword>
<dbReference type="InterPro" id="IPR011527">
    <property type="entry name" value="ABC1_TM_dom"/>
</dbReference>
<feature type="domain" description="ABC transmembrane type-1" evidence="11">
    <location>
        <begin position="755"/>
        <end position="1031"/>
    </location>
</feature>
<dbReference type="Pfam" id="PF00005">
    <property type="entry name" value="ABC_tran"/>
    <property type="match status" value="2"/>
</dbReference>
<dbReference type="SUPFAM" id="SSF52540">
    <property type="entry name" value="P-loop containing nucleoside triphosphate hydrolases"/>
    <property type="match status" value="2"/>
</dbReference>
<comment type="subcellular location">
    <subcellularLocation>
        <location evidence="1">Membrane</location>
        <topology evidence="1">Multi-pass membrane protein</topology>
    </subcellularLocation>
</comment>
<keyword evidence="7 9" id="KW-1133">Transmembrane helix</keyword>
<evidence type="ECO:0000313" key="13">
    <source>
        <dbReference type="Proteomes" id="UP000271241"/>
    </source>
</evidence>
<dbReference type="CDD" id="cd18604">
    <property type="entry name" value="ABC_6TM_VMR1_D2_like"/>
    <property type="match status" value="1"/>
</dbReference>
<feature type="transmembrane region" description="Helical" evidence="9">
    <location>
        <begin position="753"/>
        <end position="773"/>
    </location>
</feature>
<dbReference type="InterPro" id="IPR003439">
    <property type="entry name" value="ABC_transporter-like_ATP-bd"/>
</dbReference>
<dbReference type="Gene3D" id="3.40.50.300">
    <property type="entry name" value="P-loop containing nucleotide triphosphate hydrolases"/>
    <property type="match status" value="2"/>
</dbReference>
<keyword evidence="6" id="KW-0067">ATP-binding</keyword>
<evidence type="ECO:0000256" key="9">
    <source>
        <dbReference type="SAM" id="Phobius"/>
    </source>
</evidence>
<dbReference type="PANTHER" id="PTHR24223">
    <property type="entry name" value="ATP-BINDING CASSETTE SUB-FAMILY C"/>
    <property type="match status" value="1"/>
</dbReference>
<reference evidence="13" key="1">
    <citation type="journal article" date="2018" name="Nat. Microbiol.">
        <title>Leveraging single-cell genomics to expand the fungal tree of life.</title>
        <authorList>
            <person name="Ahrendt S.R."/>
            <person name="Quandt C.A."/>
            <person name="Ciobanu D."/>
            <person name="Clum A."/>
            <person name="Salamov A."/>
            <person name="Andreopoulos B."/>
            <person name="Cheng J.F."/>
            <person name="Woyke T."/>
            <person name="Pelin A."/>
            <person name="Henrissat B."/>
            <person name="Reynolds N.K."/>
            <person name="Benny G.L."/>
            <person name="Smith M.E."/>
            <person name="James T.Y."/>
            <person name="Grigoriev I.V."/>
        </authorList>
    </citation>
    <scope>NUCLEOTIDE SEQUENCE [LARGE SCALE GENOMIC DNA]</scope>
    <source>
        <strain evidence="13">RSA 1356</strain>
    </source>
</reference>
<dbReference type="OrthoDB" id="6500128at2759"/>
<dbReference type="EMBL" id="KZ992511">
    <property type="protein sequence ID" value="RKP09485.1"/>
    <property type="molecule type" value="Genomic_DNA"/>
</dbReference>
<dbReference type="CDD" id="cd03250">
    <property type="entry name" value="ABCC_MRP_domain1"/>
    <property type="match status" value="1"/>
</dbReference>
<dbReference type="Gene3D" id="1.20.1560.10">
    <property type="entry name" value="ABC transporter type 1, transmembrane domain"/>
    <property type="match status" value="2"/>
</dbReference>
<accession>A0A4P9XTI5</accession>
<evidence type="ECO:0000259" key="10">
    <source>
        <dbReference type="PROSITE" id="PS50893"/>
    </source>
</evidence>
<evidence type="ECO:0000256" key="2">
    <source>
        <dbReference type="ARBA" id="ARBA00022448"/>
    </source>
</evidence>
<dbReference type="SMART" id="SM00382">
    <property type="entry name" value="AAA"/>
    <property type="match status" value="2"/>
</dbReference>
<keyword evidence="13" id="KW-1185">Reference proteome</keyword>
<dbReference type="GO" id="GO:0016020">
    <property type="term" value="C:membrane"/>
    <property type="evidence" value="ECO:0007669"/>
    <property type="project" value="UniProtKB-SubCell"/>
</dbReference>
<dbReference type="PANTHER" id="PTHR24223:SF356">
    <property type="entry name" value="ATP-BINDING CASSETTE TRANSPORTER ABC4"/>
    <property type="match status" value="1"/>
</dbReference>
<dbReference type="CDD" id="cd18596">
    <property type="entry name" value="ABC_6TM_VMR1_D1_like"/>
    <property type="match status" value="1"/>
</dbReference>
<evidence type="ECO:0000256" key="5">
    <source>
        <dbReference type="ARBA" id="ARBA00022741"/>
    </source>
</evidence>
<dbReference type="Proteomes" id="UP000271241">
    <property type="component" value="Unassembled WGS sequence"/>
</dbReference>
<evidence type="ECO:0000256" key="8">
    <source>
        <dbReference type="ARBA" id="ARBA00023136"/>
    </source>
</evidence>
<keyword evidence="2" id="KW-0813">Transport</keyword>
<evidence type="ECO:0000256" key="7">
    <source>
        <dbReference type="ARBA" id="ARBA00022989"/>
    </source>
</evidence>
<name>A0A4P9XTI5_9FUNG</name>
<dbReference type="STRING" id="78915.A0A4P9XTI5"/>
<keyword evidence="12" id="KW-0378">Hydrolase</keyword>
<protein>
    <submittedName>
        <fullName evidence="12">P-loop containing nucleoside triphosphate hydrolase protein</fullName>
    </submittedName>
</protein>
<dbReference type="PROSITE" id="PS00211">
    <property type="entry name" value="ABC_TRANSPORTER_1"/>
    <property type="match status" value="2"/>
</dbReference>
<feature type="transmembrane region" description="Helical" evidence="9">
    <location>
        <begin position="354"/>
        <end position="378"/>
    </location>
</feature>
<evidence type="ECO:0000256" key="1">
    <source>
        <dbReference type="ARBA" id="ARBA00004141"/>
    </source>
</evidence>
<feature type="domain" description="ABC transporter" evidence="10">
    <location>
        <begin position="430"/>
        <end position="680"/>
    </location>
</feature>
<dbReference type="FunFam" id="1.20.1560.10:FF:000013">
    <property type="entry name" value="ABC transporter C family member 2"/>
    <property type="match status" value="1"/>
</dbReference>
<sequence>MIVAILATRGHTELTESGRIITLEESASFFEWMTFDWLTPLMLVGKKRRIDDEDLWDLCSRDKAGVAAENYSKHRRVCMLRRTTVLRRLLAAFRRDLFIQVIFITLWSLSLYAVPFFMRLLLEYLEDPNHYTRWEAWLFVAGLFIGTIVTNTLAQHAEAIGQHMAVRARAIISHQVSEKCMRRRIRTIPPSSTSKGDEHEMHDPWDAGAVMNLLNVDVQNISEMLISLPSLIGGPLQSIIASAVLWYLVGISAVLILVILAVTILFIAIFLRKISSIYGWVMDITDERLSVVSEMLQLIRAVKLFTWEQRFLQCIDAARKRELDANWIIQLLNAGMLVCIDLGPSAALGVCMGIYTVVLGYTLTASVAFTALALVSILRMALLRTPQAISWATQARVSSRRISEFLASPEIGDGFGAAGVGATTTQTVRIAIQDAAFCWTPPGNVAISMDASANAPSFQLQNINVEFLPGELNIIAGPTGSGKTSLLLALLGEMPRTQGCVYLPRHYVPYNEHGAPTSNIAYVAQQAWLQNLSIRDNILFGQPFNHARYQQVLYACALKRDIEALAAGDRTQIGERGITLSGGQKQRVALARAVYSPADHLLLDDCLSAVDARTAQHIVDNCLLGPPTHGRTRILVTHQFDLCIHGAALAVLMDHGCIAAEGPADEVLPILLASENGSVDDAPVGDADVAVDSEQERRFVDVGTSTDDSSLFDVSTVSECDGIIVDEEERAEGRISTKSYAAYVRATGGYGRWVAIVFAFASVSSVTALQIYSLEVWTNEKKRTLISNLVYTGLYLVGTVGFAGLTILAYYMLYTAAYQASHVLHKQLTEKVVGARLRFFDRTPIGRIMNRFSKDVSTVDQEIPDNIAFFLSNSAVAIFALLVVAVILPWFALAIIVIVIVSGLTAKVYLATSRELKRLESISKSPFLSLATEILDGAVTIRAFGMEHWFALENTFRVDALNRPTYLLKMTNQWLVARLQWIAALAVLACCTLILTLDQAINSGAAGFALTYVLIFPIVIAFLFNRYGRVEISMNAMERIGEYLEIKQEAADAKGRRWPHRGAIRMEHFSVKYDSNYTPALYDLTLDIKPGERIGVVGRTGAGKSTLSVAFFRFLKVIRGRIVIDDVDIAQIGLHDLRSRLTIIPQEPVLFSGTIRDNLDPAREHSDAHIWAAMHRCQLIDAHSDEAHPPGLERLDAVITENGANFSHGQRQLLALSRALLHGSKVIIMDEATASVDPDTDAKIQTTIRNEFPRATMICITHRLRSVIDCDRILVLDGGRAVEFDTPLNLISRVDGAFRQLCEHSGEFDVLLAMVQGTASSIPALATTPLSPLMTAMLELEAARNSEKYAAND</sequence>
<feature type="transmembrane region" description="Helical" evidence="9">
    <location>
        <begin position="134"/>
        <end position="154"/>
    </location>
</feature>
<feature type="transmembrane region" description="Helical" evidence="9">
    <location>
        <begin position="97"/>
        <end position="122"/>
    </location>
</feature>
<dbReference type="GO" id="GO:0016887">
    <property type="term" value="F:ATP hydrolysis activity"/>
    <property type="evidence" value="ECO:0007669"/>
    <property type="project" value="InterPro"/>
</dbReference>
<feature type="transmembrane region" description="Helical" evidence="9">
    <location>
        <begin position="327"/>
        <end position="348"/>
    </location>
</feature>
<dbReference type="GO" id="GO:0140359">
    <property type="term" value="F:ABC-type transporter activity"/>
    <property type="evidence" value="ECO:0007669"/>
    <property type="project" value="InterPro"/>
</dbReference>
<dbReference type="GO" id="GO:0005524">
    <property type="term" value="F:ATP binding"/>
    <property type="evidence" value="ECO:0007669"/>
    <property type="project" value="UniProtKB-KW"/>
</dbReference>
<dbReference type="PROSITE" id="PS50929">
    <property type="entry name" value="ABC_TM1F"/>
    <property type="match status" value="2"/>
</dbReference>
<organism evidence="12 13">
    <name type="scientific">Thamnocephalis sphaerospora</name>
    <dbReference type="NCBI Taxonomy" id="78915"/>
    <lineage>
        <taxon>Eukaryota</taxon>
        <taxon>Fungi</taxon>
        <taxon>Fungi incertae sedis</taxon>
        <taxon>Zoopagomycota</taxon>
        <taxon>Zoopagomycotina</taxon>
        <taxon>Zoopagomycetes</taxon>
        <taxon>Zoopagales</taxon>
        <taxon>Sigmoideomycetaceae</taxon>
        <taxon>Thamnocephalis</taxon>
    </lineage>
</organism>
<evidence type="ECO:0000256" key="4">
    <source>
        <dbReference type="ARBA" id="ARBA00022737"/>
    </source>
</evidence>
<evidence type="ECO:0000256" key="6">
    <source>
        <dbReference type="ARBA" id="ARBA00022840"/>
    </source>
</evidence>
<dbReference type="Pfam" id="PF00664">
    <property type="entry name" value="ABC_membrane"/>
    <property type="match status" value="2"/>
</dbReference>
<feature type="transmembrane region" description="Helical" evidence="9">
    <location>
        <begin position="979"/>
        <end position="997"/>
    </location>
</feature>
<feature type="transmembrane region" description="Helical" evidence="9">
    <location>
        <begin position="246"/>
        <end position="271"/>
    </location>
</feature>
<dbReference type="SUPFAM" id="SSF90123">
    <property type="entry name" value="ABC transporter transmembrane region"/>
    <property type="match status" value="2"/>
</dbReference>